<dbReference type="PROSITE" id="PS51071">
    <property type="entry name" value="HTH_RPIR"/>
    <property type="match status" value="1"/>
</dbReference>
<comment type="caution">
    <text evidence="2">The sequence shown here is derived from an EMBL/GenBank/DDBJ whole genome shotgun (WGS) entry which is preliminary data.</text>
</comment>
<dbReference type="PATRIC" id="fig|1675527.3.peg.939"/>
<dbReference type="InterPro" id="IPR014036">
    <property type="entry name" value="DeoR-like_C"/>
</dbReference>
<protein>
    <submittedName>
        <fullName evidence="2">Transcriptional repressor of aga operon</fullName>
    </submittedName>
</protein>
<dbReference type="Pfam" id="PF00455">
    <property type="entry name" value="DeoRC"/>
    <property type="match status" value="1"/>
</dbReference>
<accession>A0A0J9EDG8</accession>
<sequence length="288" mass="31448">MKPPQDIFAAIGGKRDQLSPKLAGIASYALEKPEQFIRNTSREICSELNTSEPTLIKFCQTFGYSGLSEFRIDFALALARGGVAQGFVEPLTTDRRQVNSESKLRIARQAAIQVSGDQSLLIDNGSTAEAFARALADLPAMTVMTNGILVAQNAMTHKRHTVMLTGGRIRPNSMSLTGPLVESSLGQMRFDTFVMGAASIDATYGLSTFQEDEAQVTRRMMDAAQRVIVLADKTKFLKPALHRICDMGQVDLLVTDLPPNDPKFMELEAQGLRVISAAQNEELPNARV</sequence>
<dbReference type="GO" id="GO:0003700">
    <property type="term" value="F:DNA-binding transcription factor activity"/>
    <property type="evidence" value="ECO:0007669"/>
    <property type="project" value="InterPro"/>
</dbReference>
<dbReference type="SMART" id="SM01134">
    <property type="entry name" value="DeoRC"/>
    <property type="match status" value="1"/>
</dbReference>
<dbReference type="Gene3D" id="1.10.10.10">
    <property type="entry name" value="Winged helix-like DNA-binding domain superfamily/Winged helix DNA-binding domain"/>
    <property type="match status" value="1"/>
</dbReference>
<dbReference type="SUPFAM" id="SSF46689">
    <property type="entry name" value="Homeodomain-like"/>
    <property type="match status" value="1"/>
</dbReference>
<evidence type="ECO:0000313" key="2">
    <source>
        <dbReference type="EMBL" id="KMW60716.1"/>
    </source>
</evidence>
<dbReference type="Gene3D" id="3.40.50.1360">
    <property type="match status" value="1"/>
</dbReference>
<dbReference type="InterPro" id="IPR036388">
    <property type="entry name" value="WH-like_DNA-bd_sf"/>
</dbReference>
<dbReference type="InterPro" id="IPR009057">
    <property type="entry name" value="Homeodomain-like_sf"/>
</dbReference>
<dbReference type="Pfam" id="PF01418">
    <property type="entry name" value="HTH_6"/>
    <property type="match status" value="1"/>
</dbReference>
<keyword evidence="3" id="KW-1185">Reference proteome</keyword>
<dbReference type="PANTHER" id="PTHR30363:SF44">
    <property type="entry name" value="AGA OPERON TRANSCRIPTIONAL REPRESSOR-RELATED"/>
    <property type="match status" value="1"/>
</dbReference>
<dbReference type="SUPFAM" id="SSF100950">
    <property type="entry name" value="NagB/RpiA/CoA transferase-like"/>
    <property type="match status" value="1"/>
</dbReference>
<dbReference type="PANTHER" id="PTHR30363">
    <property type="entry name" value="HTH-TYPE TRANSCRIPTIONAL REGULATOR SRLR-RELATED"/>
    <property type="match status" value="1"/>
</dbReference>
<gene>
    <name evidence="2" type="ORF">AIOL_000880</name>
</gene>
<proteinExistence type="predicted"/>
<evidence type="ECO:0000259" key="1">
    <source>
        <dbReference type="PROSITE" id="PS51071"/>
    </source>
</evidence>
<dbReference type="InterPro" id="IPR000281">
    <property type="entry name" value="HTH_RpiR"/>
</dbReference>
<feature type="domain" description="HTH rpiR-type" evidence="1">
    <location>
        <begin position="5"/>
        <end position="81"/>
    </location>
</feature>
<reference evidence="2 3" key="1">
    <citation type="submission" date="2015-06" db="EMBL/GenBank/DDBJ databases">
        <title>Draft genome sequence of an Alphaproteobacteria species associated to the Mediterranean sponge Oscarella lobularis.</title>
        <authorList>
            <person name="Jourda C."/>
            <person name="Santini S."/>
            <person name="Claverie J.-M."/>
        </authorList>
    </citation>
    <scope>NUCLEOTIDE SEQUENCE [LARGE SCALE GENOMIC DNA]</scope>
    <source>
        <strain evidence="2">IGS</strain>
    </source>
</reference>
<dbReference type="EMBL" id="LFTY01000001">
    <property type="protein sequence ID" value="KMW60716.1"/>
    <property type="molecule type" value="Genomic_DNA"/>
</dbReference>
<name>A0A0J9EDG8_9RHOB</name>
<organism evidence="2 3">
    <name type="scientific">Candidatus Rhodobacter oscarellae</name>
    <dbReference type="NCBI Taxonomy" id="1675527"/>
    <lineage>
        <taxon>Bacteria</taxon>
        <taxon>Pseudomonadati</taxon>
        <taxon>Pseudomonadota</taxon>
        <taxon>Alphaproteobacteria</taxon>
        <taxon>Rhodobacterales</taxon>
        <taxon>Rhodobacter group</taxon>
        <taxon>Rhodobacter</taxon>
    </lineage>
</organism>
<dbReference type="InterPro" id="IPR037171">
    <property type="entry name" value="NagB/RpiA_transferase-like"/>
</dbReference>
<dbReference type="AlphaFoldDB" id="A0A0J9EDG8"/>
<dbReference type="InterPro" id="IPR050313">
    <property type="entry name" value="Carb_Metab_HTH_regulators"/>
</dbReference>
<evidence type="ECO:0000313" key="3">
    <source>
        <dbReference type="Proteomes" id="UP000037178"/>
    </source>
</evidence>
<dbReference type="Proteomes" id="UP000037178">
    <property type="component" value="Unassembled WGS sequence"/>
</dbReference>
<dbReference type="STRING" id="1675527.AIOL_000880"/>